<evidence type="ECO:0000313" key="2">
    <source>
        <dbReference type="EMBL" id="KDR10801.1"/>
    </source>
</evidence>
<dbReference type="EMBL" id="KK853137">
    <property type="protein sequence ID" value="KDR10801.1"/>
    <property type="molecule type" value="Genomic_DNA"/>
</dbReference>
<keyword evidence="2" id="KW-0527">Neuropeptide</keyword>
<evidence type="ECO:0000313" key="3">
    <source>
        <dbReference type="Proteomes" id="UP000027135"/>
    </source>
</evidence>
<feature type="chain" id="PRO_5001644215" evidence="1">
    <location>
        <begin position="24"/>
        <end position="78"/>
    </location>
</feature>
<protein>
    <submittedName>
        <fullName evidence="2">FMRFamide-related neuropeptide</fullName>
    </submittedName>
</protein>
<dbReference type="Proteomes" id="UP000027135">
    <property type="component" value="Unassembled WGS sequence"/>
</dbReference>
<keyword evidence="3" id="KW-1185">Reference proteome</keyword>
<organism evidence="2 3">
    <name type="scientific">Zootermopsis nevadensis</name>
    <name type="common">Dampwood termite</name>
    <dbReference type="NCBI Taxonomy" id="136037"/>
    <lineage>
        <taxon>Eukaryota</taxon>
        <taxon>Metazoa</taxon>
        <taxon>Ecdysozoa</taxon>
        <taxon>Arthropoda</taxon>
        <taxon>Hexapoda</taxon>
        <taxon>Insecta</taxon>
        <taxon>Pterygota</taxon>
        <taxon>Neoptera</taxon>
        <taxon>Polyneoptera</taxon>
        <taxon>Dictyoptera</taxon>
        <taxon>Blattodea</taxon>
        <taxon>Blattoidea</taxon>
        <taxon>Termitoidae</taxon>
        <taxon>Termopsidae</taxon>
        <taxon>Zootermopsis</taxon>
    </lineage>
</organism>
<proteinExistence type="predicted"/>
<feature type="signal peptide" evidence="1">
    <location>
        <begin position="1"/>
        <end position="23"/>
    </location>
</feature>
<gene>
    <name evidence="2" type="ORF">L798_14927</name>
</gene>
<dbReference type="FunCoup" id="A0A067QN89">
    <property type="interactions" value="44"/>
</dbReference>
<evidence type="ECO:0000256" key="1">
    <source>
        <dbReference type="SAM" id="SignalP"/>
    </source>
</evidence>
<accession>A0A067QN89</accession>
<name>A0A067QN89_ZOONE</name>
<reference evidence="2 3" key="1">
    <citation type="journal article" date="2014" name="Nat. Commun.">
        <title>Molecular traces of alternative social organization in a termite genome.</title>
        <authorList>
            <person name="Terrapon N."/>
            <person name="Li C."/>
            <person name="Robertson H.M."/>
            <person name="Ji L."/>
            <person name="Meng X."/>
            <person name="Booth W."/>
            <person name="Chen Z."/>
            <person name="Childers C.P."/>
            <person name="Glastad K.M."/>
            <person name="Gokhale K."/>
            <person name="Gowin J."/>
            <person name="Gronenberg W."/>
            <person name="Hermansen R.A."/>
            <person name="Hu H."/>
            <person name="Hunt B.G."/>
            <person name="Huylmans A.K."/>
            <person name="Khalil S.M."/>
            <person name="Mitchell R.D."/>
            <person name="Munoz-Torres M.C."/>
            <person name="Mustard J.A."/>
            <person name="Pan H."/>
            <person name="Reese J.T."/>
            <person name="Scharf M.E."/>
            <person name="Sun F."/>
            <person name="Vogel H."/>
            <person name="Xiao J."/>
            <person name="Yang W."/>
            <person name="Yang Z."/>
            <person name="Yang Z."/>
            <person name="Zhou J."/>
            <person name="Zhu J."/>
            <person name="Brent C.S."/>
            <person name="Elsik C.G."/>
            <person name="Goodisman M.A."/>
            <person name="Liberles D.A."/>
            <person name="Roe R.M."/>
            <person name="Vargo E.L."/>
            <person name="Vilcinskas A."/>
            <person name="Wang J."/>
            <person name="Bornberg-Bauer E."/>
            <person name="Korb J."/>
            <person name="Zhang G."/>
            <person name="Liebig J."/>
        </authorList>
    </citation>
    <scope>NUCLEOTIDE SEQUENCE [LARGE SCALE GENOMIC DNA]</scope>
    <source>
        <tissue evidence="2">Whole organism</tissue>
    </source>
</reference>
<sequence>MKLSCSMIFLLALLLALLVDCNTGPPHRRVPFNGSMYGKRTANSLSVDYDSNAKSLSSLCEVATEVCSAWFPQQTENN</sequence>
<dbReference type="InParanoid" id="A0A067QN89"/>
<dbReference type="eggNOG" id="ENOG502SF6Z">
    <property type="taxonomic scope" value="Eukaryota"/>
</dbReference>
<keyword evidence="1" id="KW-0732">Signal</keyword>
<dbReference type="GO" id="GO:0007218">
    <property type="term" value="P:neuropeptide signaling pathway"/>
    <property type="evidence" value="ECO:0007669"/>
    <property type="project" value="UniProtKB-KW"/>
</dbReference>
<dbReference type="AlphaFoldDB" id="A0A067QN89"/>